<feature type="region of interest" description="Disordered" evidence="1">
    <location>
        <begin position="1"/>
        <end position="43"/>
    </location>
</feature>
<evidence type="ECO:0000313" key="2">
    <source>
        <dbReference type="EMBL" id="KAF8684761.1"/>
    </source>
</evidence>
<evidence type="ECO:0000256" key="1">
    <source>
        <dbReference type="SAM" id="MobiDB-lite"/>
    </source>
</evidence>
<dbReference type="PANTHER" id="PTHR35828:SF22">
    <property type="entry name" value="OS10G0103633 PROTEIN"/>
    <property type="match status" value="1"/>
</dbReference>
<gene>
    <name evidence="2" type="ORF">HU200_044183</name>
</gene>
<dbReference type="OrthoDB" id="692426at2759"/>
<accession>A0A835BD45</accession>
<comment type="caution">
    <text evidence="2">The sequence shown here is derived from an EMBL/GenBank/DDBJ whole genome shotgun (WGS) entry which is preliminary data.</text>
</comment>
<evidence type="ECO:0008006" key="4">
    <source>
        <dbReference type="Google" id="ProtNLM"/>
    </source>
</evidence>
<protein>
    <recommendedName>
        <fullName evidence="4">F-box domain-containing protein</fullName>
    </recommendedName>
</protein>
<dbReference type="InterPro" id="IPR036047">
    <property type="entry name" value="F-box-like_dom_sf"/>
</dbReference>
<proteinExistence type="predicted"/>
<organism evidence="2 3">
    <name type="scientific">Digitaria exilis</name>
    <dbReference type="NCBI Taxonomy" id="1010633"/>
    <lineage>
        <taxon>Eukaryota</taxon>
        <taxon>Viridiplantae</taxon>
        <taxon>Streptophyta</taxon>
        <taxon>Embryophyta</taxon>
        <taxon>Tracheophyta</taxon>
        <taxon>Spermatophyta</taxon>
        <taxon>Magnoliopsida</taxon>
        <taxon>Liliopsida</taxon>
        <taxon>Poales</taxon>
        <taxon>Poaceae</taxon>
        <taxon>PACMAD clade</taxon>
        <taxon>Panicoideae</taxon>
        <taxon>Panicodae</taxon>
        <taxon>Paniceae</taxon>
        <taxon>Anthephorinae</taxon>
        <taxon>Digitaria</taxon>
    </lineage>
</organism>
<dbReference type="PANTHER" id="PTHR35828">
    <property type="entry name" value="OS08G0203800 PROTEIN-RELATED"/>
    <property type="match status" value="1"/>
</dbReference>
<name>A0A835BD45_9POAL</name>
<sequence length="223" mass="24556">MPPPRKRPRACTAPPSPDQNETTPPPQPPPPPEEEDGDPPALTTTLPADLLPEIAARSDITTLVRFAACCKPLRRDILRPAFIRRVCREPGPGGGAAVVPPFVLGFLHAYDRASMKEEYPGDPRRGVLLRGAPRPVRGSHSRCLPSRRLRAPDLVPQRPRRAPPQDGTLVPQLRENMLKISFHGLEKTSFTSKITSHFCKALLRILVKMCENCIAILQSPQSA</sequence>
<dbReference type="SUPFAM" id="SSF81383">
    <property type="entry name" value="F-box domain"/>
    <property type="match status" value="1"/>
</dbReference>
<dbReference type="EMBL" id="JACEFO010002095">
    <property type="protein sequence ID" value="KAF8684761.1"/>
    <property type="molecule type" value="Genomic_DNA"/>
</dbReference>
<dbReference type="AlphaFoldDB" id="A0A835BD45"/>
<dbReference type="Proteomes" id="UP000636709">
    <property type="component" value="Unassembled WGS sequence"/>
</dbReference>
<reference evidence="2" key="1">
    <citation type="submission" date="2020-07" db="EMBL/GenBank/DDBJ databases">
        <title>Genome sequence and genetic diversity analysis of an under-domesticated orphan crop, white fonio (Digitaria exilis).</title>
        <authorList>
            <person name="Bennetzen J.L."/>
            <person name="Chen S."/>
            <person name="Ma X."/>
            <person name="Wang X."/>
            <person name="Yssel A.E.J."/>
            <person name="Chaluvadi S.R."/>
            <person name="Johnson M."/>
            <person name="Gangashetty P."/>
            <person name="Hamidou F."/>
            <person name="Sanogo M.D."/>
            <person name="Zwaenepoel A."/>
            <person name="Wallace J."/>
            <person name="Van De Peer Y."/>
            <person name="Van Deynze A."/>
        </authorList>
    </citation>
    <scope>NUCLEOTIDE SEQUENCE</scope>
    <source>
        <tissue evidence="2">Leaves</tissue>
    </source>
</reference>
<evidence type="ECO:0000313" key="3">
    <source>
        <dbReference type="Proteomes" id="UP000636709"/>
    </source>
</evidence>
<keyword evidence="3" id="KW-1185">Reference proteome</keyword>